<evidence type="ECO:0000313" key="3">
    <source>
        <dbReference type="EMBL" id="GAQ84105.1"/>
    </source>
</evidence>
<reference evidence="3 4" key="1">
    <citation type="journal article" date="2014" name="Nat. Commun.">
        <title>Klebsormidium flaccidum genome reveals primary factors for plant terrestrial adaptation.</title>
        <authorList>
            <person name="Hori K."/>
            <person name="Maruyama F."/>
            <person name="Fujisawa T."/>
            <person name="Togashi T."/>
            <person name="Yamamoto N."/>
            <person name="Seo M."/>
            <person name="Sato S."/>
            <person name="Yamada T."/>
            <person name="Mori H."/>
            <person name="Tajima N."/>
            <person name="Moriyama T."/>
            <person name="Ikeuchi M."/>
            <person name="Watanabe M."/>
            <person name="Wada H."/>
            <person name="Kobayashi K."/>
            <person name="Saito M."/>
            <person name="Masuda T."/>
            <person name="Sasaki-Sekimoto Y."/>
            <person name="Mashiguchi K."/>
            <person name="Awai K."/>
            <person name="Shimojima M."/>
            <person name="Masuda S."/>
            <person name="Iwai M."/>
            <person name="Nobusawa T."/>
            <person name="Narise T."/>
            <person name="Kondo S."/>
            <person name="Saito H."/>
            <person name="Sato R."/>
            <person name="Murakawa M."/>
            <person name="Ihara Y."/>
            <person name="Oshima-Yamada Y."/>
            <person name="Ohtaka K."/>
            <person name="Satoh M."/>
            <person name="Sonobe K."/>
            <person name="Ishii M."/>
            <person name="Ohtani R."/>
            <person name="Kanamori-Sato M."/>
            <person name="Honoki R."/>
            <person name="Miyazaki D."/>
            <person name="Mochizuki H."/>
            <person name="Umetsu J."/>
            <person name="Higashi K."/>
            <person name="Shibata D."/>
            <person name="Kamiya Y."/>
            <person name="Sato N."/>
            <person name="Nakamura Y."/>
            <person name="Tabata S."/>
            <person name="Ida S."/>
            <person name="Kurokawa K."/>
            <person name="Ohta H."/>
        </authorList>
    </citation>
    <scope>NUCLEOTIDE SEQUENCE [LARGE SCALE GENOMIC DNA]</scope>
    <source>
        <strain evidence="3 4">NIES-2285</strain>
    </source>
</reference>
<dbReference type="AlphaFoldDB" id="A0A1Y1HZM4"/>
<dbReference type="Gene3D" id="3.30.710.10">
    <property type="entry name" value="Potassium Channel Kv1.1, Chain A"/>
    <property type="match status" value="1"/>
</dbReference>
<feature type="domain" description="BTB" evidence="2">
    <location>
        <begin position="21"/>
        <end position="106"/>
    </location>
</feature>
<sequence length="411" mass="46822">MAAACGDSECEKLFFNSSRGSDVLLTLQSESVVHEEISGARKNVAAGEVTLCLHSTVLKKYSGFFETLLSGRWKEYEATGNSPAILTLKDCKEVASYEKVLQYLYNLENGPYVQFRKLFCSVRAAIGLFEAANHLQILSLRERALGYIEAIPWNLEEMRLVQELCEQEIGTCVLHLRERLAQAPVPVEDFREEILIGLLKQDGSEEIRTIALELLGKGGFDDAMLENVFATSLEALKEKAKRLLFREVSEYSDLKKVLKSLWMLTSLLIEIGRDVLTVLKLMKEDIEDHGVFFRGHLWDEDWREIFHEQFYQHLISALRRGNPSLPHDSRAFVVSLWFPGTRREKKRGFLSREARVTAERAVFETLRSNDQRTCLSNWLEKLPASLAWNPTLKDWLISPLESGSTGVELSS</sequence>
<dbReference type="InterPro" id="IPR000210">
    <property type="entry name" value="BTB/POZ_dom"/>
</dbReference>
<gene>
    <name evidence="3" type="ORF">KFL_001760140</name>
</gene>
<dbReference type="Proteomes" id="UP000054558">
    <property type="component" value="Unassembled WGS sequence"/>
</dbReference>
<dbReference type="PANTHER" id="PTHR31060">
    <property type="entry name" value="OSJNBA0011J08.25 PROTEIN-RELATED"/>
    <property type="match status" value="1"/>
</dbReference>
<accession>A0A1Y1HZM4</accession>
<dbReference type="OMA" id="PLISEVC"/>
<protein>
    <recommendedName>
        <fullName evidence="2">BTB domain-containing protein</fullName>
    </recommendedName>
</protein>
<comment type="pathway">
    <text evidence="1">Protein modification; protein ubiquitination.</text>
</comment>
<dbReference type="UniPathway" id="UPA00143"/>
<organism evidence="3 4">
    <name type="scientific">Klebsormidium nitens</name>
    <name type="common">Green alga</name>
    <name type="synonym">Ulothrix nitens</name>
    <dbReference type="NCBI Taxonomy" id="105231"/>
    <lineage>
        <taxon>Eukaryota</taxon>
        <taxon>Viridiplantae</taxon>
        <taxon>Streptophyta</taxon>
        <taxon>Klebsormidiophyceae</taxon>
        <taxon>Klebsormidiales</taxon>
        <taxon>Klebsormidiaceae</taxon>
        <taxon>Klebsormidium</taxon>
    </lineage>
</organism>
<dbReference type="GO" id="GO:0016567">
    <property type="term" value="P:protein ubiquitination"/>
    <property type="evidence" value="ECO:0007669"/>
    <property type="project" value="UniProtKB-UniPathway"/>
</dbReference>
<keyword evidence="4" id="KW-1185">Reference proteome</keyword>
<evidence type="ECO:0000313" key="4">
    <source>
        <dbReference type="Proteomes" id="UP000054558"/>
    </source>
</evidence>
<dbReference type="SUPFAM" id="SSF54695">
    <property type="entry name" value="POZ domain"/>
    <property type="match status" value="1"/>
</dbReference>
<dbReference type="InterPro" id="IPR011333">
    <property type="entry name" value="SKP1/BTB/POZ_sf"/>
</dbReference>
<evidence type="ECO:0000256" key="1">
    <source>
        <dbReference type="ARBA" id="ARBA00004906"/>
    </source>
</evidence>
<dbReference type="EMBL" id="DF237125">
    <property type="protein sequence ID" value="GAQ84105.1"/>
    <property type="molecule type" value="Genomic_DNA"/>
</dbReference>
<proteinExistence type="predicted"/>
<dbReference type="InterPro" id="IPR038920">
    <property type="entry name" value="At3g05675-like"/>
</dbReference>
<evidence type="ECO:0000259" key="2">
    <source>
        <dbReference type="PROSITE" id="PS50097"/>
    </source>
</evidence>
<dbReference type="PROSITE" id="PS50097">
    <property type="entry name" value="BTB"/>
    <property type="match status" value="1"/>
</dbReference>
<dbReference type="PANTHER" id="PTHR31060:SF37">
    <property type="entry name" value="BTB DOMAIN-CONTAINING PROTEIN"/>
    <property type="match status" value="1"/>
</dbReference>
<name>A0A1Y1HZM4_KLENI</name>